<evidence type="ECO:0000313" key="1">
    <source>
        <dbReference type="EMBL" id="MCC8401478.1"/>
    </source>
</evidence>
<proteinExistence type="predicted"/>
<keyword evidence="2" id="KW-1185">Reference proteome</keyword>
<comment type="caution">
    <text evidence="1">The sequence shown here is derived from an EMBL/GenBank/DDBJ whole genome shotgun (WGS) entry which is preliminary data.</text>
</comment>
<evidence type="ECO:0000313" key="2">
    <source>
        <dbReference type="Proteomes" id="UP001430614"/>
    </source>
</evidence>
<dbReference type="Proteomes" id="UP001430614">
    <property type="component" value="Unassembled WGS sequence"/>
</dbReference>
<gene>
    <name evidence="1" type="ORF">LJ655_06145</name>
</gene>
<accession>A0ABS8K9N8</accession>
<name>A0ABS8K9N8_9BURK</name>
<evidence type="ECO:0008006" key="3">
    <source>
        <dbReference type="Google" id="ProtNLM"/>
    </source>
</evidence>
<dbReference type="EMBL" id="JAJITC010000003">
    <property type="protein sequence ID" value="MCC8401478.1"/>
    <property type="molecule type" value="Genomic_DNA"/>
</dbReference>
<protein>
    <recommendedName>
        <fullName evidence="3">Outer membrane protein beta-barrel domain-containing protein</fullName>
    </recommendedName>
</protein>
<sequence length="284" mass="32035">MGAFTRPFFIGFRRINTYLWHFMRQFVLFIVLIIALATGRSAYAQWQFSGAGGVRYATTEEVDTNGNPLVKEHGFLPGLEFKANYRKGDWLVTLGGEFYGGNLSYDGQMQNGTSFSTDTRTRQFRVTTEAGRYISDAVLLLVGTEWDYWKRDILGRGATLGMQEEYNSWRFLAGAQTRLLQASWSDIYLTGLLVVSSPEHLEVNFDNQLFDQANLTTKAAIGARFALEVRPKAYSNVSVESDFEWMRVGRSGDAILTKNGSPVGTVAQPEHVRKAIGIKIKYRF</sequence>
<organism evidence="1 2">
    <name type="scientific">Paraburkholderia translucens</name>
    <dbReference type="NCBI Taxonomy" id="2886945"/>
    <lineage>
        <taxon>Bacteria</taxon>
        <taxon>Pseudomonadati</taxon>
        <taxon>Pseudomonadota</taxon>
        <taxon>Betaproteobacteria</taxon>
        <taxon>Burkholderiales</taxon>
        <taxon>Burkholderiaceae</taxon>
        <taxon>Paraburkholderia</taxon>
    </lineage>
</organism>
<reference evidence="1 2" key="1">
    <citation type="submission" date="2021-11" db="EMBL/GenBank/DDBJ databases">
        <authorList>
            <person name="Oh E.-T."/>
            <person name="Kim S.-B."/>
        </authorList>
    </citation>
    <scope>NUCLEOTIDE SEQUENCE [LARGE SCALE GENOMIC DNA]</scope>
    <source>
        <strain evidence="1 2">MMS20-SJTN17</strain>
    </source>
</reference>
<dbReference type="RefSeq" id="WP_230560378.1">
    <property type="nucleotide sequence ID" value="NZ_JAJITC010000003.1"/>
</dbReference>